<gene>
    <name evidence="2" type="ORF">BpHYR1_024181</name>
</gene>
<evidence type="ECO:0000313" key="3">
    <source>
        <dbReference type="Proteomes" id="UP000276133"/>
    </source>
</evidence>
<accession>A0A3M7SKP9</accession>
<reference evidence="2 3" key="1">
    <citation type="journal article" date="2018" name="Sci. Rep.">
        <title>Genomic signatures of local adaptation to the degree of environmental predictability in rotifers.</title>
        <authorList>
            <person name="Franch-Gras L."/>
            <person name="Hahn C."/>
            <person name="Garcia-Roger E.M."/>
            <person name="Carmona M.J."/>
            <person name="Serra M."/>
            <person name="Gomez A."/>
        </authorList>
    </citation>
    <scope>NUCLEOTIDE SEQUENCE [LARGE SCALE GENOMIC DNA]</scope>
    <source>
        <strain evidence="2">HYR1</strain>
    </source>
</reference>
<feature type="compositionally biased region" description="Low complexity" evidence="1">
    <location>
        <begin position="43"/>
        <end position="54"/>
    </location>
</feature>
<protein>
    <submittedName>
        <fullName evidence="2">Uncharacterized protein</fullName>
    </submittedName>
</protein>
<dbReference type="EMBL" id="REGN01001181">
    <property type="protein sequence ID" value="RNA36454.1"/>
    <property type="molecule type" value="Genomic_DNA"/>
</dbReference>
<keyword evidence="3" id="KW-1185">Reference proteome</keyword>
<dbReference type="Proteomes" id="UP000276133">
    <property type="component" value="Unassembled WGS sequence"/>
</dbReference>
<comment type="caution">
    <text evidence="2">The sequence shown here is derived from an EMBL/GenBank/DDBJ whole genome shotgun (WGS) entry which is preliminary data.</text>
</comment>
<proteinExistence type="predicted"/>
<evidence type="ECO:0000313" key="2">
    <source>
        <dbReference type="EMBL" id="RNA36454.1"/>
    </source>
</evidence>
<evidence type="ECO:0000256" key="1">
    <source>
        <dbReference type="SAM" id="MobiDB-lite"/>
    </source>
</evidence>
<name>A0A3M7SKP9_BRAPC</name>
<sequence length="108" mass="12508">MNFMLEFDFGIKFGEEKKTNFKNRYFDNYLLEKHASAPQNKRPLSTFLPLSTSSNRSRSLDEQTDSDGYFIHVLAVVEKLTKRGRKANDAKALLVFFYIKLGQSSQMT</sequence>
<organism evidence="2 3">
    <name type="scientific">Brachionus plicatilis</name>
    <name type="common">Marine rotifer</name>
    <name type="synonym">Brachionus muelleri</name>
    <dbReference type="NCBI Taxonomy" id="10195"/>
    <lineage>
        <taxon>Eukaryota</taxon>
        <taxon>Metazoa</taxon>
        <taxon>Spiralia</taxon>
        <taxon>Gnathifera</taxon>
        <taxon>Rotifera</taxon>
        <taxon>Eurotatoria</taxon>
        <taxon>Monogononta</taxon>
        <taxon>Pseudotrocha</taxon>
        <taxon>Ploima</taxon>
        <taxon>Brachionidae</taxon>
        <taxon>Brachionus</taxon>
    </lineage>
</organism>
<feature type="region of interest" description="Disordered" evidence="1">
    <location>
        <begin position="41"/>
        <end position="62"/>
    </location>
</feature>
<dbReference type="AlphaFoldDB" id="A0A3M7SKP9"/>